<comment type="similarity">
    <text evidence="1">Belongs to the thiolase-like superfamily. Beta-ketoacyl-ACP synthases family.</text>
</comment>
<dbReference type="Pfam" id="PF02801">
    <property type="entry name" value="Ketoacyl-synt_C"/>
    <property type="match status" value="1"/>
</dbReference>
<dbReference type="GO" id="GO:0016746">
    <property type="term" value="F:acyltransferase activity"/>
    <property type="evidence" value="ECO:0007669"/>
    <property type="project" value="InterPro"/>
</dbReference>
<dbReference type="InterPro" id="IPR014031">
    <property type="entry name" value="Ketoacyl_synth_C"/>
</dbReference>
<organism evidence="4 6">
    <name type="scientific">Kosakonia oryzae</name>
    <dbReference type="NCBI Taxonomy" id="497725"/>
    <lineage>
        <taxon>Bacteria</taxon>
        <taxon>Pseudomonadati</taxon>
        <taxon>Pseudomonadota</taxon>
        <taxon>Gammaproteobacteria</taxon>
        <taxon>Enterobacterales</taxon>
        <taxon>Enterobacteriaceae</taxon>
        <taxon>Kosakonia</taxon>
    </lineage>
</organism>
<dbReference type="Pfam" id="PF00109">
    <property type="entry name" value="ketoacyl-synt"/>
    <property type="match status" value="1"/>
</dbReference>
<name>A0AA94H6T3_9ENTR</name>
<dbReference type="EMBL" id="CP014007">
    <property type="protein sequence ID" value="ANI84697.1"/>
    <property type="molecule type" value="Genomic_DNA"/>
</dbReference>
<dbReference type="Gene3D" id="3.40.47.10">
    <property type="match status" value="2"/>
</dbReference>
<sequence length="404" mass="44092">MENAAIIAGYSAHLPFAGNSVQLIEHLRQGKRVEKKPWFRSDDEAKTCGFNGNKYVARLEHINDGALEIVYQLVEEALAQAKLETHCLAGNNVRVYLTGLGRRVDGIDYHSFYDRNDIEDIKLTRSLTRLHVSNMSQDTIACSIAQKYQLQYLPPNMNCTSNSSLTAVHLGCQAIEQGGIDLVVVINCSKIKTQDIWFLDSQSMLDSEVVQPFGENSKCVLFSEGFSVIVLESLRHRRGRDVTGGVRLQSSYAQISAGRGNDASWLSLNVLKIMRAVTEKAGVNVQDLCAIIPHGNGSSVSDKAEAKAIEIFADSHAIPVLAYKGQIGYCATGSGIIDLIIAHHSLIRHELIAPVSNDAILDVMAPFMLIDRGVCEHEKNHLLKIGVGVDGSVIGIVMSALNPA</sequence>
<dbReference type="EMBL" id="FOKO01000005">
    <property type="protein sequence ID" value="SFD05374.1"/>
    <property type="molecule type" value="Genomic_DNA"/>
</dbReference>
<dbReference type="GO" id="GO:0044281">
    <property type="term" value="P:small molecule metabolic process"/>
    <property type="evidence" value="ECO:0007669"/>
    <property type="project" value="UniProtKB-ARBA"/>
</dbReference>
<dbReference type="RefSeq" id="WP_064568579.1">
    <property type="nucleotide sequence ID" value="NZ_CP014007.2"/>
</dbReference>
<evidence type="ECO:0000313" key="3">
    <source>
        <dbReference type="EMBL" id="ANI84697.1"/>
    </source>
</evidence>
<dbReference type="Proteomes" id="UP000182314">
    <property type="component" value="Unassembled WGS sequence"/>
</dbReference>
<dbReference type="AlphaFoldDB" id="A0AA94H6T3"/>
<gene>
    <name evidence="3" type="ORF">AWR26_22015</name>
    <name evidence="4" type="ORF">SAMN05216286_4116</name>
</gene>
<dbReference type="InterPro" id="IPR016039">
    <property type="entry name" value="Thiolase-like"/>
</dbReference>
<evidence type="ECO:0000313" key="6">
    <source>
        <dbReference type="Proteomes" id="UP000182314"/>
    </source>
</evidence>
<dbReference type="SMART" id="SM00825">
    <property type="entry name" value="PKS_KS"/>
    <property type="match status" value="1"/>
</dbReference>
<evidence type="ECO:0000259" key="2">
    <source>
        <dbReference type="SMART" id="SM00825"/>
    </source>
</evidence>
<keyword evidence="5" id="KW-1185">Reference proteome</keyword>
<dbReference type="InterPro" id="IPR014030">
    <property type="entry name" value="Ketoacyl_synth_N"/>
</dbReference>
<evidence type="ECO:0000313" key="5">
    <source>
        <dbReference type="Proteomes" id="UP000078227"/>
    </source>
</evidence>
<dbReference type="InterPro" id="IPR020841">
    <property type="entry name" value="PKS_Beta-ketoAc_synthase_dom"/>
</dbReference>
<feature type="domain" description="Ketosynthase family 3 (KS3)" evidence="2">
    <location>
        <begin position="4"/>
        <end position="361"/>
    </location>
</feature>
<evidence type="ECO:0000313" key="4">
    <source>
        <dbReference type="EMBL" id="SFD05374.1"/>
    </source>
</evidence>
<dbReference type="KEGG" id="kor:AWR26_22015"/>
<proteinExistence type="inferred from homology"/>
<reference evidence="3 5" key="2">
    <citation type="submission" date="2021-03" db="EMBL/GenBank/DDBJ databases">
        <authorList>
            <person name="Li Y."/>
            <person name="Li S."/>
            <person name="Chen M."/>
            <person name="Peng G."/>
            <person name="Tan Z."/>
            <person name="An Q."/>
        </authorList>
    </citation>
    <scope>NUCLEOTIDE SEQUENCE [LARGE SCALE GENOMIC DNA]</scope>
    <source>
        <strain evidence="3 5">Ola 51</strain>
    </source>
</reference>
<accession>A0AA94H6T3</accession>
<evidence type="ECO:0000256" key="1">
    <source>
        <dbReference type="RuleBase" id="RU003694"/>
    </source>
</evidence>
<dbReference type="Proteomes" id="UP000078227">
    <property type="component" value="Chromosome"/>
</dbReference>
<keyword evidence="1" id="KW-0808">Transferase</keyword>
<dbReference type="SUPFAM" id="SSF53901">
    <property type="entry name" value="Thiolase-like"/>
    <property type="match status" value="1"/>
</dbReference>
<protein>
    <submittedName>
        <fullName evidence="4">3-oxoacyl-(Acyl-carrier-protein) synthase</fullName>
    </submittedName>
    <submittedName>
        <fullName evidence="3">Beta-ketoacyl synthase</fullName>
    </submittedName>
</protein>
<reference evidence="4 6" key="1">
    <citation type="submission" date="2016-10" db="EMBL/GenBank/DDBJ databases">
        <authorList>
            <person name="Varghese N."/>
            <person name="Submissions S."/>
        </authorList>
    </citation>
    <scope>NUCLEOTIDE SEQUENCE [LARGE SCALE GENOMIC DNA]</scope>
    <source>
        <strain evidence="4 6">CGMCC 1.7012</strain>
    </source>
</reference>